<dbReference type="AlphaFoldDB" id="A0A2C8F901"/>
<evidence type="ECO:0000313" key="1">
    <source>
        <dbReference type="EMBL" id="SOB58342.1"/>
    </source>
</evidence>
<evidence type="ECO:0000313" key="2">
    <source>
        <dbReference type="Proteomes" id="UP000219215"/>
    </source>
</evidence>
<name>A0A2C8F901_9BACT</name>
<protein>
    <submittedName>
        <fullName evidence="1">Uncharacterized protein</fullName>
    </submittedName>
</protein>
<dbReference type="EMBL" id="LT907975">
    <property type="protein sequence ID" value="SOB58342.1"/>
    <property type="molecule type" value="Genomic_DNA"/>
</dbReference>
<sequence length="85" mass="10231">MKDERGHYYTPSLQHPEVRMYVRDNEGVIEFRLYNPNEPIIWEKHQWVPYSAIQQAAEMYKERATDRNPLALYDLEIAKNLLKAH</sequence>
<keyword evidence="2" id="KW-1185">Reference proteome</keyword>
<accession>A0A2C8F901</accession>
<dbReference type="Proteomes" id="UP000219215">
    <property type="component" value="Chromosome DPRO"/>
</dbReference>
<gene>
    <name evidence="1" type="ORF">DPRO_1448</name>
</gene>
<dbReference type="RefSeq" id="WP_097011420.1">
    <property type="nucleotide sequence ID" value="NZ_LT907975.1"/>
</dbReference>
<reference evidence="2" key="1">
    <citation type="submission" date="2017-09" db="EMBL/GenBank/DDBJ databases">
        <authorList>
            <person name="Regsiter A."/>
            <person name="William W."/>
        </authorList>
    </citation>
    <scope>NUCLEOTIDE SEQUENCE [LARGE SCALE GENOMIC DNA]</scope>
    <source>
        <strain evidence="2">500-1</strain>
    </source>
</reference>
<proteinExistence type="predicted"/>
<organism evidence="1 2">
    <name type="scientific">Pseudodesulfovibrio profundus</name>
    <dbReference type="NCBI Taxonomy" id="57320"/>
    <lineage>
        <taxon>Bacteria</taxon>
        <taxon>Pseudomonadati</taxon>
        <taxon>Thermodesulfobacteriota</taxon>
        <taxon>Desulfovibrionia</taxon>
        <taxon>Desulfovibrionales</taxon>
        <taxon>Desulfovibrionaceae</taxon>
    </lineage>
</organism>
<dbReference type="KEGG" id="pprf:DPRO_1448"/>
<dbReference type="OrthoDB" id="5420779at2"/>